<name>A0A6P0HM86_9ACTN</name>
<sequence>MSAAPYVVTGAASGIGREVAAQLLAAGHGVVALDRGPVSLAGVTPVAVDLADPASVDAALAALPTEVAGLANVAGVPGTCPPATVLAVNLLGPRRLAAGLVDRIEPGGAVVNVSSVAAHRSAVPPEALRDLLDVTDADGVAAWLAVHGLEGPAAYDTSKAALNLATQLLAADLLPAGRRALTVSPGPIETPILDDFRASMGVDAIARAAGVVGRHGRPEEIAAVVVFALGRSATWLNGIDVPVEGGLLAARVAAAHRADPPGTAGPAAPTSSDRKDPS</sequence>
<comment type="caution">
    <text evidence="2">The sequence shown here is derived from an EMBL/GenBank/DDBJ whole genome shotgun (WGS) entry which is preliminary data.</text>
</comment>
<keyword evidence="3" id="KW-1185">Reference proteome</keyword>
<dbReference type="AlphaFoldDB" id="A0A6P0HM86"/>
<dbReference type="RefSeq" id="WP_163773378.1">
    <property type="nucleotide sequence ID" value="NZ_JAAGXA010000012.1"/>
</dbReference>
<dbReference type="PRINTS" id="PR00081">
    <property type="entry name" value="GDHRDH"/>
</dbReference>
<accession>A0A6P0HM86</accession>
<evidence type="ECO:0000313" key="2">
    <source>
        <dbReference type="EMBL" id="NEN79829.1"/>
    </source>
</evidence>
<feature type="region of interest" description="Disordered" evidence="1">
    <location>
        <begin position="256"/>
        <end position="278"/>
    </location>
</feature>
<organism evidence="2 3">
    <name type="scientific">Nocardioides zeae</name>
    <dbReference type="NCBI Taxonomy" id="1457234"/>
    <lineage>
        <taxon>Bacteria</taxon>
        <taxon>Bacillati</taxon>
        <taxon>Actinomycetota</taxon>
        <taxon>Actinomycetes</taxon>
        <taxon>Propionibacteriales</taxon>
        <taxon>Nocardioidaceae</taxon>
        <taxon>Nocardioides</taxon>
    </lineage>
</organism>
<evidence type="ECO:0000256" key="1">
    <source>
        <dbReference type="SAM" id="MobiDB-lite"/>
    </source>
</evidence>
<dbReference type="PANTHER" id="PTHR43975:SF2">
    <property type="entry name" value="EG:BACR7A4.14 PROTEIN-RELATED"/>
    <property type="match status" value="1"/>
</dbReference>
<dbReference type="Pfam" id="PF13561">
    <property type="entry name" value="adh_short_C2"/>
    <property type="match status" value="1"/>
</dbReference>
<dbReference type="EMBL" id="JAAGXA010000012">
    <property type="protein sequence ID" value="NEN79829.1"/>
    <property type="molecule type" value="Genomic_DNA"/>
</dbReference>
<dbReference type="InterPro" id="IPR002347">
    <property type="entry name" value="SDR_fam"/>
</dbReference>
<feature type="compositionally biased region" description="Low complexity" evidence="1">
    <location>
        <begin position="256"/>
        <end position="270"/>
    </location>
</feature>
<proteinExistence type="predicted"/>
<gene>
    <name evidence="2" type="ORF">G3T38_16290</name>
</gene>
<protein>
    <submittedName>
        <fullName evidence="2">SDR family oxidoreductase</fullName>
    </submittedName>
</protein>
<dbReference type="Pfam" id="PF00106">
    <property type="entry name" value="adh_short"/>
    <property type="match status" value="1"/>
</dbReference>
<dbReference type="PANTHER" id="PTHR43975">
    <property type="entry name" value="ZGC:101858"/>
    <property type="match status" value="1"/>
</dbReference>
<dbReference type="Proteomes" id="UP000468687">
    <property type="component" value="Unassembled WGS sequence"/>
</dbReference>
<dbReference type="Gene3D" id="3.40.50.720">
    <property type="entry name" value="NAD(P)-binding Rossmann-like Domain"/>
    <property type="match status" value="1"/>
</dbReference>
<evidence type="ECO:0000313" key="3">
    <source>
        <dbReference type="Proteomes" id="UP000468687"/>
    </source>
</evidence>
<dbReference type="InterPro" id="IPR036291">
    <property type="entry name" value="NAD(P)-bd_dom_sf"/>
</dbReference>
<dbReference type="SUPFAM" id="SSF51735">
    <property type="entry name" value="NAD(P)-binding Rossmann-fold domains"/>
    <property type="match status" value="1"/>
</dbReference>
<reference evidence="2 3" key="1">
    <citation type="journal article" date="2014" name="Int. J. Syst. Evol. Microbiol.">
        <title>Nocardioides zeae sp. nov., isolated from the stem of Zea mays.</title>
        <authorList>
            <person name="Glaeser S.P."/>
            <person name="McInroy J.A."/>
            <person name="Busse H.J."/>
            <person name="Kampfer P."/>
        </authorList>
    </citation>
    <scope>NUCLEOTIDE SEQUENCE [LARGE SCALE GENOMIC DNA]</scope>
    <source>
        <strain evidence="2 3">JCM 30728</strain>
    </source>
</reference>